<dbReference type="InterPro" id="IPR006638">
    <property type="entry name" value="Elp3/MiaA/NifB-like_rSAM"/>
</dbReference>
<dbReference type="InterPro" id="IPR058240">
    <property type="entry name" value="rSAM_sf"/>
</dbReference>
<dbReference type="InterPro" id="IPR050377">
    <property type="entry name" value="Radical_SAM_PqqE_MftC-like"/>
</dbReference>
<dbReference type="InterPro" id="IPR023885">
    <property type="entry name" value="4Fe4S-binding_SPASM_dom"/>
</dbReference>
<dbReference type="Gene3D" id="3.20.20.70">
    <property type="entry name" value="Aldolase class I"/>
    <property type="match status" value="1"/>
</dbReference>
<gene>
    <name evidence="8" type="ORF">RZO55_08355</name>
</gene>
<proteinExistence type="predicted"/>
<dbReference type="Proteomes" id="UP001276854">
    <property type="component" value="Unassembled WGS sequence"/>
</dbReference>
<dbReference type="InterPro" id="IPR013785">
    <property type="entry name" value="Aldolase_TIM"/>
</dbReference>
<dbReference type="PANTHER" id="PTHR11228:SF34">
    <property type="entry name" value="TUNGSTEN-CONTAINING ALDEHYDE FERREDOXIN OXIDOREDUCTASE COFACTOR MODIFYING PROTEIN"/>
    <property type="match status" value="1"/>
</dbReference>
<evidence type="ECO:0000259" key="7">
    <source>
        <dbReference type="PROSITE" id="PS51918"/>
    </source>
</evidence>
<comment type="cofactor">
    <cofactor evidence="1">
        <name>[4Fe-4S] cluster</name>
        <dbReference type="ChEBI" id="CHEBI:49883"/>
    </cofactor>
</comment>
<evidence type="ECO:0000313" key="8">
    <source>
        <dbReference type="EMBL" id="MDW2797586.1"/>
    </source>
</evidence>
<dbReference type="SUPFAM" id="SSF102114">
    <property type="entry name" value="Radical SAM enzymes"/>
    <property type="match status" value="1"/>
</dbReference>
<dbReference type="PANTHER" id="PTHR11228">
    <property type="entry name" value="RADICAL SAM DOMAIN PROTEIN"/>
    <property type="match status" value="1"/>
</dbReference>
<reference evidence="8 9" key="1">
    <citation type="submission" date="2023-10" db="EMBL/GenBank/DDBJ databases">
        <title>A novel Glycoside Hydrolase 43-Like Enzyme from Clostrdium boliviensis is an Endo-xylanase, and a Candidate for Xylooligosaccharides Production from Different Xylan Substrates.</title>
        <authorList>
            <person name="Alvarez M.T."/>
            <person name="Rocabado-Villegas L.R."/>
            <person name="Salas-Veizaga D.M."/>
            <person name="Linares-Pasten J.A."/>
            <person name="Gudmundsdottir E.E."/>
            <person name="Hreggvidsson G.O."/>
            <person name="Adlercreutz P."/>
            <person name="Nordberg Karlsson E."/>
        </authorList>
    </citation>
    <scope>NUCLEOTIDE SEQUENCE [LARGE SCALE GENOMIC DNA]</scope>
    <source>
        <strain evidence="8 9">E-1</strain>
    </source>
</reference>
<dbReference type="InterPro" id="IPR007197">
    <property type="entry name" value="rSAM"/>
</dbReference>
<evidence type="ECO:0000256" key="1">
    <source>
        <dbReference type="ARBA" id="ARBA00001966"/>
    </source>
</evidence>
<dbReference type="SMART" id="SM00729">
    <property type="entry name" value="Elp3"/>
    <property type="match status" value="1"/>
</dbReference>
<dbReference type="CDD" id="cd01335">
    <property type="entry name" value="Radical_SAM"/>
    <property type="match status" value="1"/>
</dbReference>
<evidence type="ECO:0000256" key="5">
    <source>
        <dbReference type="ARBA" id="ARBA00023004"/>
    </source>
</evidence>
<dbReference type="SFLD" id="SFLDF00570">
    <property type="entry name" value="tungsten_cofactor_oxidoreducas"/>
    <property type="match status" value="1"/>
</dbReference>
<dbReference type="Pfam" id="PF13186">
    <property type="entry name" value="SPASM"/>
    <property type="match status" value="1"/>
</dbReference>
<evidence type="ECO:0000256" key="2">
    <source>
        <dbReference type="ARBA" id="ARBA00022485"/>
    </source>
</evidence>
<evidence type="ECO:0000256" key="4">
    <source>
        <dbReference type="ARBA" id="ARBA00022723"/>
    </source>
</evidence>
<keyword evidence="6" id="KW-0411">Iron-sulfur</keyword>
<sequence>MGLQKIYIELTDNCNLNCKMCYRRSWGNLFGDMKNEVLHKLVNEIKEQDEVREIVIGGIGEPTYAGNFKKALELLKDYSITVTTNGTLINEELAEYLIQYVDNITVSIDGTPDTFQEIRGIDLSLVENNIKMLNMLKGRFNSKKPVVEVQFVLSDENKNDIFKVIDIAKELKAHRFIVSNMIPQLEANKDSILYTRYENLEIKNLFQKIILYCMKKGIMVSLPDFELKTIRECRFIENSSAYICSSGEVSPCYRFSHDYTEYVFGRKKQIKKFVFGSLELESLKDIWDHENYAKFRERITNNKYPSCLDCNFVDGCDYVTGIEDDCFGLSPSCGDCLWSRKFTQCP</sequence>
<keyword evidence="3" id="KW-0949">S-adenosyl-L-methionine</keyword>
<evidence type="ECO:0000313" key="9">
    <source>
        <dbReference type="Proteomes" id="UP001276854"/>
    </source>
</evidence>
<comment type="caution">
    <text evidence="8">The sequence shown here is derived from an EMBL/GenBank/DDBJ whole genome shotgun (WGS) entry which is preliminary data.</text>
</comment>
<dbReference type="NCBIfam" id="TIGR04317">
    <property type="entry name" value="W_rSAM_matur"/>
    <property type="match status" value="1"/>
</dbReference>
<dbReference type="InterPro" id="IPR027604">
    <property type="entry name" value="W_rSAM_matur"/>
</dbReference>
<feature type="domain" description="Radical SAM core" evidence="7">
    <location>
        <begin position="1"/>
        <end position="216"/>
    </location>
</feature>
<dbReference type="SFLD" id="SFLDS00029">
    <property type="entry name" value="Radical_SAM"/>
    <property type="match status" value="1"/>
</dbReference>
<dbReference type="EMBL" id="JAWONS010000124">
    <property type="protein sequence ID" value="MDW2797586.1"/>
    <property type="molecule type" value="Genomic_DNA"/>
</dbReference>
<dbReference type="SFLD" id="SFLDG01067">
    <property type="entry name" value="SPASM/twitch_domain_containing"/>
    <property type="match status" value="1"/>
</dbReference>
<keyword evidence="4" id="KW-0479">Metal-binding</keyword>
<dbReference type="PROSITE" id="PS01305">
    <property type="entry name" value="MOAA_NIFB_PQQE"/>
    <property type="match status" value="1"/>
</dbReference>
<protein>
    <submittedName>
        <fullName evidence="8">Tungsten cofactor oxidoreductase radical SAM maturase</fullName>
    </submittedName>
</protein>
<evidence type="ECO:0000256" key="3">
    <source>
        <dbReference type="ARBA" id="ARBA00022691"/>
    </source>
</evidence>
<accession>A0ABU4GIZ8</accession>
<keyword evidence="5" id="KW-0408">Iron</keyword>
<dbReference type="InterPro" id="IPR000385">
    <property type="entry name" value="MoaA_NifB_PqqE_Fe-S-bd_CS"/>
</dbReference>
<dbReference type="PROSITE" id="PS51918">
    <property type="entry name" value="RADICAL_SAM"/>
    <property type="match status" value="1"/>
</dbReference>
<evidence type="ECO:0000256" key="6">
    <source>
        <dbReference type="ARBA" id="ARBA00023014"/>
    </source>
</evidence>
<name>A0ABU4GIZ8_9CLOT</name>
<dbReference type="Pfam" id="PF04055">
    <property type="entry name" value="Radical_SAM"/>
    <property type="match status" value="1"/>
</dbReference>
<dbReference type="CDD" id="cd21121">
    <property type="entry name" value="SPASM_Cmo-like"/>
    <property type="match status" value="1"/>
</dbReference>
<dbReference type="SFLD" id="SFLDG01387">
    <property type="entry name" value="BtrN-like_SPASM_domain_contain"/>
    <property type="match status" value="1"/>
</dbReference>
<keyword evidence="2" id="KW-0004">4Fe-4S</keyword>
<dbReference type="InterPro" id="IPR034391">
    <property type="entry name" value="AdoMet-like_SPASM_containing"/>
</dbReference>
<organism evidence="8 9">
    <name type="scientific">Clostridium boliviensis</name>
    <dbReference type="NCBI Taxonomy" id="318465"/>
    <lineage>
        <taxon>Bacteria</taxon>
        <taxon>Bacillati</taxon>
        <taxon>Bacillota</taxon>
        <taxon>Clostridia</taxon>
        <taxon>Eubacteriales</taxon>
        <taxon>Clostridiaceae</taxon>
        <taxon>Clostridium</taxon>
    </lineage>
</organism>
<keyword evidence="9" id="KW-1185">Reference proteome</keyword>